<evidence type="ECO:0000313" key="1">
    <source>
        <dbReference type="EMBL" id="AEV99635.1"/>
    </source>
</evidence>
<name>G8TI32_NIAKG</name>
<organism evidence="1 2">
    <name type="scientific">Niastella koreensis (strain DSM 17620 / KACC 11465 / NBRC 106392 / GR20-10)</name>
    <dbReference type="NCBI Taxonomy" id="700598"/>
    <lineage>
        <taxon>Bacteria</taxon>
        <taxon>Pseudomonadati</taxon>
        <taxon>Bacteroidota</taxon>
        <taxon>Chitinophagia</taxon>
        <taxon>Chitinophagales</taxon>
        <taxon>Chitinophagaceae</taxon>
        <taxon>Niastella</taxon>
    </lineage>
</organism>
<dbReference type="Proteomes" id="UP000005438">
    <property type="component" value="Chromosome"/>
</dbReference>
<dbReference type="KEGG" id="nko:Niako_3320"/>
<evidence type="ECO:0000313" key="2">
    <source>
        <dbReference type="Proteomes" id="UP000005438"/>
    </source>
</evidence>
<accession>G8TI32</accession>
<dbReference type="EMBL" id="CP003178">
    <property type="protein sequence ID" value="AEV99635.1"/>
    <property type="molecule type" value="Genomic_DNA"/>
</dbReference>
<sequence>MYLKNIIIYIALIIQIICFKSNQNNEIKNKEKCLFLL</sequence>
<protein>
    <submittedName>
        <fullName evidence="1">Uncharacterized protein</fullName>
    </submittedName>
</protein>
<proteinExistence type="predicted"/>
<gene>
    <name evidence="1" type="ordered locus">Niako_3320</name>
</gene>
<dbReference type="HOGENOM" id="CLU_3346364_0_0_10"/>
<dbReference type="AlphaFoldDB" id="G8TI32"/>
<reference evidence="1 2" key="1">
    <citation type="submission" date="2011-12" db="EMBL/GenBank/DDBJ databases">
        <title>The complete genome of Niastella koreensis GR20-10.</title>
        <authorList>
            <consortium name="US DOE Joint Genome Institute (JGI-PGF)"/>
            <person name="Lucas S."/>
            <person name="Han J."/>
            <person name="Lapidus A."/>
            <person name="Bruce D."/>
            <person name="Goodwin L."/>
            <person name="Pitluck S."/>
            <person name="Peters L."/>
            <person name="Kyrpides N."/>
            <person name="Mavromatis K."/>
            <person name="Ivanova N."/>
            <person name="Mikhailova N."/>
            <person name="Davenport K."/>
            <person name="Saunders E."/>
            <person name="Detter J.C."/>
            <person name="Tapia R."/>
            <person name="Han C."/>
            <person name="Land M."/>
            <person name="Hauser L."/>
            <person name="Markowitz V."/>
            <person name="Cheng J.-F."/>
            <person name="Hugenholtz P."/>
            <person name="Woyke T."/>
            <person name="Wu D."/>
            <person name="Tindall B."/>
            <person name="Pomrenke H."/>
            <person name="Brambilla E."/>
            <person name="Klenk H.-P."/>
            <person name="Eisen J.A."/>
        </authorList>
    </citation>
    <scope>NUCLEOTIDE SEQUENCE [LARGE SCALE GENOMIC DNA]</scope>
    <source>
        <strain evidence="2">DSM 17620 / KACC 11465 / NBRC 106392 / GR20-10</strain>
    </source>
</reference>